<keyword evidence="2" id="KW-1185">Reference proteome</keyword>
<dbReference type="EMBL" id="JACVVK020000056">
    <property type="protein sequence ID" value="KAK7497698.1"/>
    <property type="molecule type" value="Genomic_DNA"/>
</dbReference>
<evidence type="ECO:0000313" key="2">
    <source>
        <dbReference type="Proteomes" id="UP001519460"/>
    </source>
</evidence>
<feature type="non-terminal residue" evidence="1">
    <location>
        <position position="55"/>
    </location>
</feature>
<sequence>MPRIASRAQSRAILLLDYLSEQIGQSSVQSSQSCFLDVWLACNGIFWEFVRLNTK</sequence>
<organism evidence="1 2">
    <name type="scientific">Batillaria attramentaria</name>
    <dbReference type="NCBI Taxonomy" id="370345"/>
    <lineage>
        <taxon>Eukaryota</taxon>
        <taxon>Metazoa</taxon>
        <taxon>Spiralia</taxon>
        <taxon>Lophotrochozoa</taxon>
        <taxon>Mollusca</taxon>
        <taxon>Gastropoda</taxon>
        <taxon>Caenogastropoda</taxon>
        <taxon>Sorbeoconcha</taxon>
        <taxon>Cerithioidea</taxon>
        <taxon>Batillariidae</taxon>
        <taxon>Batillaria</taxon>
    </lineage>
</organism>
<evidence type="ECO:0000313" key="1">
    <source>
        <dbReference type="EMBL" id="KAK7497698.1"/>
    </source>
</evidence>
<accession>A0ABD0LEP7</accession>
<reference evidence="1 2" key="1">
    <citation type="journal article" date="2023" name="Sci. Data">
        <title>Genome assembly of the Korean intertidal mud-creeper Batillaria attramentaria.</title>
        <authorList>
            <person name="Patra A.K."/>
            <person name="Ho P.T."/>
            <person name="Jun S."/>
            <person name="Lee S.J."/>
            <person name="Kim Y."/>
            <person name="Won Y.J."/>
        </authorList>
    </citation>
    <scope>NUCLEOTIDE SEQUENCE [LARGE SCALE GENOMIC DNA]</scope>
    <source>
        <strain evidence="1">Wonlab-2016</strain>
    </source>
</reference>
<dbReference type="PROSITE" id="PS51257">
    <property type="entry name" value="PROKAR_LIPOPROTEIN"/>
    <property type="match status" value="1"/>
</dbReference>
<proteinExistence type="predicted"/>
<dbReference type="AlphaFoldDB" id="A0ABD0LEP7"/>
<name>A0ABD0LEP7_9CAEN</name>
<protein>
    <submittedName>
        <fullName evidence="1">Uncharacterized protein</fullName>
    </submittedName>
</protein>
<comment type="caution">
    <text evidence="1">The sequence shown here is derived from an EMBL/GenBank/DDBJ whole genome shotgun (WGS) entry which is preliminary data.</text>
</comment>
<dbReference type="Proteomes" id="UP001519460">
    <property type="component" value="Unassembled WGS sequence"/>
</dbReference>
<gene>
    <name evidence="1" type="ORF">BaRGS_00011093</name>
</gene>